<protein>
    <recommendedName>
        <fullName evidence="3">ISXO2-like transposase domain-containing protein</fullName>
    </recommendedName>
</protein>
<organism evidence="1 2">
    <name type="scientific">Symbiodinium natans</name>
    <dbReference type="NCBI Taxonomy" id="878477"/>
    <lineage>
        <taxon>Eukaryota</taxon>
        <taxon>Sar</taxon>
        <taxon>Alveolata</taxon>
        <taxon>Dinophyceae</taxon>
        <taxon>Suessiales</taxon>
        <taxon>Symbiodiniaceae</taxon>
        <taxon>Symbiodinium</taxon>
    </lineage>
</organism>
<sequence length="366" mass="41920">MRAVLKKPSKKNTFTSVPYVRHGNVSEKFRAHNQRWGRSIHSFMTMSYLDLVKTLQKDKILPDWQGWTCPRCGEGTIGKLKFVKSRESWMYQCSGKRCKKYLQVDDFHPIFFRGNGNSVTPLKAQAAILYAAVAGVPINSAHLIMDVDHKPVEKSITYGRPNDSTWVDVEADEVDLGKGLEDATDGQGKVVRWEQWCGLVERGRPASLRLFRLNPPVTKPRAPGPGPIRKYDWRAIGTPLLSDRHVVLHTDGARAYKLKLPGVCHCNVVHKKKRTIVNKKVVWVKPHYTKVYNLKLPNKKTLKVKSGTQIIDRFWGHVRTHIKHTSRAPGNLILRRKIRAAQFTYWFRTKNAWTSAGVMLEALFNY</sequence>
<accession>A0A812GLZ0</accession>
<dbReference type="AlphaFoldDB" id="A0A812GLZ0"/>
<gene>
    <name evidence="1" type="ORF">SNAT2548_LOCUS747</name>
</gene>
<evidence type="ECO:0000313" key="2">
    <source>
        <dbReference type="Proteomes" id="UP000604046"/>
    </source>
</evidence>
<dbReference type="OrthoDB" id="416076at2759"/>
<keyword evidence="2" id="KW-1185">Reference proteome</keyword>
<dbReference type="EMBL" id="CAJNDS010000036">
    <property type="protein sequence ID" value="CAE6928585.1"/>
    <property type="molecule type" value="Genomic_DNA"/>
</dbReference>
<proteinExistence type="predicted"/>
<reference evidence="1" key="1">
    <citation type="submission" date="2021-02" db="EMBL/GenBank/DDBJ databases">
        <authorList>
            <person name="Dougan E. K."/>
            <person name="Rhodes N."/>
            <person name="Thang M."/>
            <person name="Chan C."/>
        </authorList>
    </citation>
    <scope>NUCLEOTIDE SEQUENCE</scope>
</reference>
<name>A0A812GLZ0_9DINO</name>
<evidence type="ECO:0008006" key="3">
    <source>
        <dbReference type="Google" id="ProtNLM"/>
    </source>
</evidence>
<evidence type="ECO:0000313" key="1">
    <source>
        <dbReference type="EMBL" id="CAE6928585.1"/>
    </source>
</evidence>
<dbReference type="Proteomes" id="UP000604046">
    <property type="component" value="Unassembled WGS sequence"/>
</dbReference>
<comment type="caution">
    <text evidence="1">The sequence shown here is derived from an EMBL/GenBank/DDBJ whole genome shotgun (WGS) entry which is preliminary data.</text>
</comment>